<evidence type="ECO:0000313" key="3">
    <source>
        <dbReference type="EMBL" id="APX88726.1"/>
    </source>
</evidence>
<organism evidence="3 4">
    <name type="scientific">Brevirhabdus pacifica</name>
    <dbReference type="NCBI Taxonomy" id="1267768"/>
    <lineage>
        <taxon>Bacteria</taxon>
        <taxon>Pseudomonadati</taxon>
        <taxon>Pseudomonadota</taxon>
        <taxon>Alphaproteobacteria</taxon>
        <taxon>Rhodobacterales</taxon>
        <taxon>Paracoccaceae</taxon>
        <taxon>Brevirhabdus</taxon>
    </lineage>
</organism>
<keyword evidence="4" id="KW-1185">Reference proteome</keyword>
<dbReference type="Pfam" id="PF06776">
    <property type="entry name" value="IalB"/>
    <property type="match status" value="1"/>
</dbReference>
<protein>
    <submittedName>
        <fullName evidence="3">Uncharacterized protein</fullName>
    </submittedName>
</protein>
<dbReference type="Gene3D" id="2.60.40.1880">
    <property type="entry name" value="Invasion associated locus B (IalB) protein"/>
    <property type="match status" value="1"/>
</dbReference>
<dbReference type="EMBL" id="CP019124">
    <property type="protein sequence ID" value="APX88726.1"/>
    <property type="molecule type" value="Genomic_DNA"/>
</dbReference>
<reference evidence="3 4" key="1">
    <citation type="submission" date="2017-01" db="EMBL/GenBank/DDBJ databases">
        <title>Genomic analysis of Xuhuaishuia manganoxidans DY6-4.</title>
        <authorList>
            <person name="Wang X."/>
        </authorList>
    </citation>
    <scope>NUCLEOTIDE SEQUENCE [LARGE SCALE GENOMIC DNA]</scope>
    <source>
        <strain evidence="3 4">DY6-4</strain>
    </source>
</reference>
<dbReference type="InterPro" id="IPR038696">
    <property type="entry name" value="IalB_sf"/>
</dbReference>
<accession>A0A1U7DFI8</accession>
<dbReference type="Proteomes" id="UP000187266">
    <property type="component" value="Chromosome"/>
</dbReference>
<feature type="compositionally biased region" description="Basic and acidic residues" evidence="1">
    <location>
        <begin position="81"/>
        <end position="90"/>
    </location>
</feature>
<dbReference type="InterPro" id="IPR010642">
    <property type="entry name" value="Invasion_prot_B"/>
</dbReference>
<dbReference type="AlphaFoldDB" id="A0A1U7DFI8"/>
<gene>
    <name evidence="3" type="ORF">BV394_02415</name>
</gene>
<evidence type="ECO:0000256" key="2">
    <source>
        <dbReference type="SAM" id="SignalP"/>
    </source>
</evidence>
<proteinExistence type="predicted"/>
<feature type="signal peptide" evidence="2">
    <location>
        <begin position="1"/>
        <end position="22"/>
    </location>
</feature>
<dbReference type="RefSeq" id="WP_076978750.1">
    <property type="nucleotide sequence ID" value="NZ_CP019124.1"/>
</dbReference>
<feature type="region of interest" description="Disordered" evidence="1">
    <location>
        <begin position="26"/>
        <end position="90"/>
    </location>
</feature>
<feature type="compositionally biased region" description="Low complexity" evidence="1">
    <location>
        <begin position="36"/>
        <end position="61"/>
    </location>
</feature>
<evidence type="ECO:0000313" key="4">
    <source>
        <dbReference type="Proteomes" id="UP000187266"/>
    </source>
</evidence>
<name>A0A1U7DFI8_9RHOB</name>
<evidence type="ECO:0000256" key="1">
    <source>
        <dbReference type="SAM" id="MobiDB-lite"/>
    </source>
</evidence>
<sequence>MFNNVRTALLLGVLLAPTAVLAQSADAPKPAAQDSATEQGATETPTTTAEPAASGEAPAETNGKPKAVTGQDLPGQLSMGESREETEVGKTYVKEKVKDWTVQCVRTPEGNDPCQLYQLLRDKDGNAVSEISVFALKDGGQAKAGATIITPLETLLTEQLTLAVDSSSAKRYPFSWCSQVGCFARIGLTEQDLAAFRKGSEVKMLIVPVAAPDQKVELSISLSGFTAGFDMAAGK</sequence>
<accession>A0A2M9DG53</accession>
<dbReference type="STRING" id="1267768.BV394_02415"/>
<dbReference type="OrthoDB" id="9797912at2"/>
<feature type="chain" id="PRO_5043624174" evidence="2">
    <location>
        <begin position="23"/>
        <end position="235"/>
    </location>
</feature>
<keyword evidence="2" id="KW-0732">Signal</keyword>